<feature type="region of interest" description="Disordered" evidence="1">
    <location>
        <begin position="1"/>
        <end position="31"/>
    </location>
</feature>
<organism evidence="2">
    <name type="scientific">Streptomyces iranensis</name>
    <dbReference type="NCBI Taxonomy" id="576784"/>
    <lineage>
        <taxon>Bacteria</taxon>
        <taxon>Bacillati</taxon>
        <taxon>Actinomycetota</taxon>
        <taxon>Actinomycetes</taxon>
        <taxon>Kitasatosporales</taxon>
        <taxon>Streptomycetaceae</taxon>
        <taxon>Streptomyces</taxon>
        <taxon>Streptomyces violaceusniger group</taxon>
    </lineage>
</organism>
<name>A0A061A723_9ACTN</name>
<reference evidence="2" key="1">
    <citation type="submission" date="2014-05" db="EMBL/GenBank/DDBJ databases">
        <authorList>
            <person name="Horn Fabian"/>
        </authorList>
    </citation>
    <scope>NUCLEOTIDE SEQUENCE</scope>
</reference>
<sequence>MTRAGLDHGGPYPPGSDRRRDFRADQSPADDHDIVGTVERLAKPFCFLCRR</sequence>
<accession>A0A061A723</accession>
<gene>
    <name evidence="2" type="ORF">SIRAN71</name>
</gene>
<feature type="compositionally biased region" description="Basic and acidic residues" evidence="1">
    <location>
        <begin position="16"/>
        <end position="31"/>
    </location>
</feature>
<dbReference type="HOGENOM" id="CLU_3104393_0_0_11"/>
<evidence type="ECO:0000256" key="1">
    <source>
        <dbReference type="SAM" id="MobiDB-lite"/>
    </source>
</evidence>
<proteinExistence type="predicted"/>
<evidence type="ECO:0000313" key="2">
    <source>
        <dbReference type="EMBL" id="CDR18174.1"/>
    </source>
</evidence>
<dbReference type="EMBL" id="LK022849">
    <property type="protein sequence ID" value="CDR18174.1"/>
    <property type="molecule type" value="Genomic_DNA"/>
</dbReference>
<protein>
    <submittedName>
        <fullName evidence="2">Uncharacterized protein</fullName>
    </submittedName>
</protein>
<dbReference type="AlphaFoldDB" id="A0A061A723"/>